<gene>
    <name evidence="2" type="ORF">ADUPG1_012993</name>
</gene>
<comment type="caution">
    <text evidence="2">The sequence shown here is derived from an EMBL/GenBank/DDBJ whole genome shotgun (WGS) entry which is preliminary data.</text>
</comment>
<feature type="coiled-coil region" evidence="1">
    <location>
        <begin position="209"/>
        <end position="236"/>
    </location>
</feature>
<reference evidence="2" key="1">
    <citation type="submission" date="2022-03" db="EMBL/GenBank/DDBJ databases">
        <title>Draft genome sequence of Aduncisulcus paluster, a free-living microaerophilic Fornicata.</title>
        <authorList>
            <person name="Yuyama I."/>
            <person name="Kume K."/>
            <person name="Tamura T."/>
            <person name="Inagaki Y."/>
            <person name="Hashimoto T."/>
        </authorList>
    </citation>
    <scope>NUCLEOTIDE SEQUENCE</scope>
    <source>
        <strain evidence="2">NY0171</strain>
    </source>
</reference>
<name>A0ABQ5K5K7_9EUKA</name>
<feature type="coiled-coil region" evidence="1">
    <location>
        <begin position="81"/>
        <end position="171"/>
    </location>
</feature>
<protein>
    <submittedName>
        <fullName evidence="2">Uncharacterized protein</fullName>
    </submittedName>
</protein>
<proteinExistence type="predicted"/>
<evidence type="ECO:0000256" key="1">
    <source>
        <dbReference type="SAM" id="Coils"/>
    </source>
</evidence>
<organism evidence="2 3">
    <name type="scientific">Aduncisulcus paluster</name>
    <dbReference type="NCBI Taxonomy" id="2918883"/>
    <lineage>
        <taxon>Eukaryota</taxon>
        <taxon>Metamonada</taxon>
        <taxon>Carpediemonas-like organisms</taxon>
        <taxon>Aduncisulcus</taxon>
    </lineage>
</organism>
<evidence type="ECO:0000313" key="3">
    <source>
        <dbReference type="Proteomes" id="UP001057375"/>
    </source>
</evidence>
<accession>A0ABQ5K5K7</accession>
<dbReference type="EMBL" id="BQXS01012578">
    <property type="protein sequence ID" value="GKT25291.1"/>
    <property type="molecule type" value="Genomic_DNA"/>
</dbReference>
<evidence type="ECO:0000313" key="2">
    <source>
        <dbReference type="EMBL" id="GKT25291.1"/>
    </source>
</evidence>
<keyword evidence="3" id="KW-1185">Reference proteome</keyword>
<keyword evidence="1" id="KW-0175">Coiled coil</keyword>
<feature type="coiled-coil region" evidence="1">
    <location>
        <begin position="9"/>
        <end position="57"/>
    </location>
</feature>
<dbReference type="Proteomes" id="UP001057375">
    <property type="component" value="Unassembled WGS sequence"/>
</dbReference>
<sequence>MEFSIDEFLDEMKQERKVQMELVEELSKQKDILQQKVTELEVLLDSKNKKLEKIESESEPITVAELMDELKKVRTIYHSTVTELKQKLAQLQSDKDSLSFDLERMRAAGLALETRTQSLYSQLEKYDNVLLESRQQCETYQAELKEYKIKVKSMELENQQMTSSIERMDIEISSLKSSNYMLKKEVEKSKSISKDTKIDEIEKIYSEAKDILQAEIVELRKDLSSSQSKAKTLESELKTQTDLFKSSSLHFENTISSKETIISDLNEKNEELTLSNSEMKEKIVILENKCHLLTDQLNQYEDHTDVESESKLKRLEFRLFQALCTIEDLKTPLTAKKPSIQVSQDMTSDDTIGKRRIADEELTLLDLSLKK</sequence>
<feature type="coiled-coil region" evidence="1">
    <location>
        <begin position="262"/>
        <end position="303"/>
    </location>
</feature>